<dbReference type="EMBL" id="VUJX02000002">
    <property type="protein sequence ID" value="KAL0941645.1"/>
    <property type="molecule type" value="Genomic_DNA"/>
</dbReference>
<protein>
    <submittedName>
        <fullName evidence="1">Peroxin 22-like protein</fullName>
    </submittedName>
</protein>
<sequence>MSWNDQNSRRRGVWSHWVPLAVTVTVATVGLAAWVWSQRKDDENPESDHLAGLDYDNADYGDNPAYGTSRGPKPPPSNVGTETYGTADVSRDAGAETSGADTWGARMSGALRRTPSPQQFFESAGKTVTAGVAAAGAVAGRALAAIREEDKNAYADHETWSEEADARKERTSAPREPGKRRKTVAIVVSADSGGDDFDDDGFHEHASILSHIPRYTDFSSIKLFVLIYAPGLKEATGESTSNLPPPSLSSSFSNIEHHQAQTPGDEPSKSPLMHASSTNPAFNAVYSQALSLVEKETMVLPFTTPNGHTHILRHLQPEIVYLQESLAGDNGNLVSNLQTWLRHEIILVVGAESGHGGLADSESEAERPTKEERWWQRPDRVGRGRGVVVVDGMRVHDDWARRVQGHE</sequence>
<organism evidence="1 2">
    <name type="scientific">Colletotrichum truncatum</name>
    <name type="common">Anthracnose fungus</name>
    <name type="synonym">Colletotrichum capsici</name>
    <dbReference type="NCBI Taxonomy" id="5467"/>
    <lineage>
        <taxon>Eukaryota</taxon>
        <taxon>Fungi</taxon>
        <taxon>Dikarya</taxon>
        <taxon>Ascomycota</taxon>
        <taxon>Pezizomycotina</taxon>
        <taxon>Sordariomycetes</taxon>
        <taxon>Hypocreomycetidae</taxon>
        <taxon>Glomerellales</taxon>
        <taxon>Glomerellaceae</taxon>
        <taxon>Colletotrichum</taxon>
        <taxon>Colletotrichum truncatum species complex</taxon>
    </lineage>
</organism>
<evidence type="ECO:0000313" key="2">
    <source>
        <dbReference type="Proteomes" id="UP000805649"/>
    </source>
</evidence>
<comment type="caution">
    <text evidence="1">The sequence shown here is derived from an EMBL/GenBank/DDBJ whole genome shotgun (WGS) entry which is preliminary data.</text>
</comment>
<reference evidence="1 2" key="1">
    <citation type="journal article" date="2020" name="Phytopathology">
        <title>Genome Sequence Resources of Colletotrichum truncatum, C. plurivorum, C. musicola, and C. sojae: Four Species Pathogenic to Soybean (Glycine max).</title>
        <authorList>
            <person name="Rogerio F."/>
            <person name="Boufleur T.R."/>
            <person name="Ciampi-Guillardi M."/>
            <person name="Sukno S.A."/>
            <person name="Thon M.R."/>
            <person name="Massola Junior N.S."/>
            <person name="Baroncelli R."/>
        </authorList>
    </citation>
    <scope>NUCLEOTIDE SEQUENCE [LARGE SCALE GENOMIC DNA]</scope>
    <source>
        <strain evidence="1 2">CMES1059</strain>
    </source>
</reference>
<name>A0ACC3ZC07_COLTU</name>
<evidence type="ECO:0000313" key="1">
    <source>
        <dbReference type="EMBL" id="KAL0941645.1"/>
    </source>
</evidence>
<proteinExistence type="predicted"/>
<keyword evidence="2" id="KW-1185">Reference proteome</keyword>
<dbReference type="Proteomes" id="UP000805649">
    <property type="component" value="Unassembled WGS sequence"/>
</dbReference>
<accession>A0ACC3ZC07</accession>
<gene>
    <name evidence="1" type="ORF">CTRU02_204408</name>
</gene>